<comment type="caution">
    <text evidence="2">The sequence shown here is derived from an EMBL/GenBank/DDBJ whole genome shotgun (WGS) entry which is preliminary data.</text>
</comment>
<dbReference type="Gene3D" id="3.40.50.2000">
    <property type="entry name" value="Glycogen Phosphorylase B"/>
    <property type="match status" value="2"/>
</dbReference>
<organism evidence="2 4">
    <name type="scientific">Jejuia pallidilutea</name>
    <dbReference type="NCBI Taxonomy" id="504487"/>
    <lineage>
        <taxon>Bacteria</taxon>
        <taxon>Pseudomonadati</taxon>
        <taxon>Bacteroidota</taxon>
        <taxon>Flavobacteriia</taxon>
        <taxon>Flavobacteriales</taxon>
        <taxon>Flavobacteriaceae</taxon>
        <taxon>Jejuia</taxon>
    </lineage>
</organism>
<dbReference type="OrthoDB" id="7560678at2"/>
<dbReference type="GO" id="GO:0016757">
    <property type="term" value="F:glycosyltransferase activity"/>
    <property type="evidence" value="ECO:0007669"/>
    <property type="project" value="InterPro"/>
</dbReference>
<evidence type="ECO:0000313" key="5">
    <source>
        <dbReference type="Proteomes" id="UP000030184"/>
    </source>
</evidence>
<dbReference type="Proteomes" id="UP000029641">
    <property type="component" value="Unassembled WGS sequence"/>
</dbReference>
<dbReference type="Pfam" id="PF00534">
    <property type="entry name" value="Glycos_transf_1"/>
    <property type="match status" value="1"/>
</dbReference>
<evidence type="ECO:0000313" key="2">
    <source>
        <dbReference type="EMBL" id="GAL67520.1"/>
    </source>
</evidence>
<dbReference type="SUPFAM" id="SSF53756">
    <property type="entry name" value="UDP-Glycosyltransferase/glycogen phosphorylase"/>
    <property type="match status" value="1"/>
</dbReference>
<dbReference type="STRING" id="504487.JCM19538_1141"/>
<reference evidence="5" key="1">
    <citation type="journal article" date="2014" name="Genome Announc.">
        <title>Draft Genome Sequence of Marine Flavobacterium Jejuia pallidilutea Strain 11shimoA1 and Pigmentation Mutants.</title>
        <authorList>
            <person name="Takatani N."/>
            <person name="Nakanishi M."/>
            <person name="Meirelles P."/>
            <person name="Mino S."/>
            <person name="Suda W."/>
            <person name="Oshima K."/>
            <person name="Hattori M."/>
            <person name="Ohkuma M."/>
            <person name="Hosokawa M."/>
            <person name="Miyashita K."/>
            <person name="Thompson F.L."/>
            <person name="Niwa A."/>
            <person name="Sawabe T."/>
            <person name="Sawabe T."/>
        </authorList>
    </citation>
    <scope>NUCLEOTIDE SEQUENCE [LARGE SCALE GENOMIC DNA]</scope>
    <source>
        <strain evidence="5">JCM 19538</strain>
    </source>
</reference>
<protein>
    <submittedName>
        <fullName evidence="2">Glycosyl transferase group 1 family protein</fullName>
    </submittedName>
</protein>
<dbReference type="RefSeq" id="WP_042244124.1">
    <property type="nucleotide sequence ID" value="NZ_BBNR01000010.1"/>
</dbReference>
<proteinExistence type="predicted"/>
<keyword evidence="2" id="KW-0808">Transferase</keyword>
<accession>A0A090VS23</accession>
<dbReference type="InterPro" id="IPR001296">
    <property type="entry name" value="Glyco_trans_1"/>
</dbReference>
<dbReference type="PANTHER" id="PTHR12526">
    <property type="entry name" value="GLYCOSYLTRANSFERASE"/>
    <property type="match status" value="1"/>
</dbReference>
<gene>
    <name evidence="2" type="ORF">JCM19301_493</name>
    <name evidence="3" type="ORF">JCM19538_1141</name>
</gene>
<keyword evidence="5" id="KW-1185">Reference proteome</keyword>
<name>A0A090VS23_9FLAO</name>
<sequence length="370" mass="42347">MASRILFILHIPPPINGAALVGKYIKDSEIINTRFETQYVNLTASFSLEKIGKGGIEKFKHIFDIVRNVVKTLKQNKYDLCYMTLTAKGAGFYKDFVIILLVKLFKVKIIYHFHNKGVALNSKKWYNAMLYKYAFKNTKSILLAPSLYKDIEGFVSKENVYFCPNGIPEYATLNTFEDLEKGDIKPCKFLFLSNMMRQKGVLELLKACSLLQKQHLKFECHFIGAWADITEAEFNSTVKKYQLEHIVTFHGKQYGEDKVAFFETSDVFVFPTFYHNECFPLVLLEAMQFGLPVITTDEGAIGEIVLNNETGIIVKQQDVDSLAEAMLKMLKAPDIRKKYGAMGKKRFAENFTLAMFEKKMEAILTKALNN</sequence>
<dbReference type="Proteomes" id="UP000030184">
    <property type="component" value="Unassembled WGS sequence"/>
</dbReference>
<dbReference type="EMBL" id="BBNR01000010">
    <property type="protein sequence ID" value="GAL67520.1"/>
    <property type="molecule type" value="Genomic_DNA"/>
</dbReference>
<dbReference type="AlphaFoldDB" id="A0A090VS23"/>
<dbReference type="EMBL" id="BBNY01000004">
    <property type="protein sequence ID" value="GAL88706.1"/>
    <property type="molecule type" value="Genomic_DNA"/>
</dbReference>
<evidence type="ECO:0000259" key="1">
    <source>
        <dbReference type="Pfam" id="PF00534"/>
    </source>
</evidence>
<evidence type="ECO:0000313" key="3">
    <source>
        <dbReference type="EMBL" id="GAL88706.1"/>
    </source>
</evidence>
<dbReference type="eggNOG" id="COG0438">
    <property type="taxonomic scope" value="Bacteria"/>
</dbReference>
<feature type="domain" description="Glycosyl transferase family 1" evidence="1">
    <location>
        <begin position="186"/>
        <end position="346"/>
    </location>
</feature>
<evidence type="ECO:0000313" key="4">
    <source>
        <dbReference type="Proteomes" id="UP000029641"/>
    </source>
</evidence>
<dbReference type="CDD" id="cd03801">
    <property type="entry name" value="GT4_PimA-like"/>
    <property type="match status" value="1"/>
</dbReference>